<keyword evidence="1" id="KW-0812">Transmembrane</keyword>
<proteinExistence type="predicted"/>
<keyword evidence="1" id="KW-1133">Transmembrane helix</keyword>
<reference evidence="2 3" key="1">
    <citation type="submission" date="2018-11" db="EMBL/GenBank/DDBJ databases">
        <authorList>
            <consortium name="Pathogen Informatics"/>
        </authorList>
    </citation>
    <scope>NUCLEOTIDE SEQUENCE [LARGE SCALE GENOMIC DNA]</scope>
</reference>
<evidence type="ECO:0000313" key="3">
    <source>
        <dbReference type="Proteomes" id="UP000274429"/>
    </source>
</evidence>
<name>A0A3P7F123_HYDTA</name>
<dbReference type="EMBL" id="UYWX01008448">
    <property type="protein sequence ID" value="VDM27403.1"/>
    <property type="molecule type" value="Genomic_DNA"/>
</dbReference>
<organism evidence="2 3">
    <name type="scientific">Hydatigena taeniaeformis</name>
    <name type="common">Feline tapeworm</name>
    <name type="synonym">Taenia taeniaeformis</name>
    <dbReference type="NCBI Taxonomy" id="6205"/>
    <lineage>
        <taxon>Eukaryota</taxon>
        <taxon>Metazoa</taxon>
        <taxon>Spiralia</taxon>
        <taxon>Lophotrochozoa</taxon>
        <taxon>Platyhelminthes</taxon>
        <taxon>Cestoda</taxon>
        <taxon>Eucestoda</taxon>
        <taxon>Cyclophyllidea</taxon>
        <taxon>Taeniidae</taxon>
        <taxon>Hydatigera</taxon>
    </lineage>
</organism>
<feature type="transmembrane region" description="Helical" evidence="1">
    <location>
        <begin position="6"/>
        <end position="27"/>
    </location>
</feature>
<dbReference type="OrthoDB" id="6282689at2759"/>
<dbReference type="Proteomes" id="UP000274429">
    <property type="component" value="Unassembled WGS sequence"/>
</dbReference>
<feature type="transmembrane region" description="Helical" evidence="1">
    <location>
        <begin position="39"/>
        <end position="62"/>
    </location>
</feature>
<gene>
    <name evidence="2" type="ORF">TTAC_LOCUS5655</name>
</gene>
<feature type="transmembrane region" description="Helical" evidence="1">
    <location>
        <begin position="74"/>
        <end position="94"/>
    </location>
</feature>
<evidence type="ECO:0000313" key="2">
    <source>
        <dbReference type="EMBL" id="VDM27403.1"/>
    </source>
</evidence>
<keyword evidence="1" id="KW-0472">Membrane</keyword>
<keyword evidence="3" id="KW-1185">Reference proteome</keyword>
<protein>
    <submittedName>
        <fullName evidence="2">Uncharacterized protein</fullName>
    </submittedName>
</protein>
<dbReference type="AlphaFoldDB" id="A0A3P7F123"/>
<evidence type="ECO:0000256" key="1">
    <source>
        <dbReference type="SAM" id="Phobius"/>
    </source>
</evidence>
<sequence length="134" mass="14737">MVTASIAGSIVAIMTVFVIILSCGSCRDSSSCSRAMSRFALAYILLDVLALIANIVSMAMWIQMKEKSEYAPSFWVGWTANGLLLILLVILIILRKCGDEDEGFGDHKSQVSADQPLFRSLYQVTPTTVFHNRS</sequence>
<accession>A0A3P7F123</accession>